<organism evidence="6 7">
    <name type="scientific">Aldrovandia affinis</name>
    <dbReference type="NCBI Taxonomy" id="143900"/>
    <lineage>
        <taxon>Eukaryota</taxon>
        <taxon>Metazoa</taxon>
        <taxon>Chordata</taxon>
        <taxon>Craniata</taxon>
        <taxon>Vertebrata</taxon>
        <taxon>Euteleostomi</taxon>
        <taxon>Actinopterygii</taxon>
        <taxon>Neopterygii</taxon>
        <taxon>Teleostei</taxon>
        <taxon>Notacanthiformes</taxon>
        <taxon>Halosauridae</taxon>
        <taxon>Aldrovandia</taxon>
    </lineage>
</organism>
<dbReference type="InterPro" id="IPR056307">
    <property type="entry name" value="Ig-CFAP74_3rd"/>
</dbReference>
<protein>
    <recommendedName>
        <fullName evidence="8">Cilia- and flagella-associated protein 74</fullName>
    </recommendedName>
</protein>
<feature type="compositionally biased region" description="Polar residues" evidence="2">
    <location>
        <begin position="1141"/>
        <end position="1150"/>
    </location>
</feature>
<dbReference type="PANTHER" id="PTHR22538">
    <property type="entry name" value="CILIA- AND FLAGELLA-ASSOCIATED PROTEIN 74"/>
    <property type="match status" value="1"/>
</dbReference>
<feature type="domain" description="CFAP74 fourth Ig-like" evidence="5">
    <location>
        <begin position="884"/>
        <end position="978"/>
    </location>
</feature>
<feature type="compositionally biased region" description="Basic and acidic residues" evidence="2">
    <location>
        <begin position="683"/>
        <end position="697"/>
    </location>
</feature>
<feature type="coiled-coil region" evidence="1">
    <location>
        <begin position="104"/>
        <end position="138"/>
    </location>
</feature>
<evidence type="ECO:0000313" key="7">
    <source>
        <dbReference type="Proteomes" id="UP001221898"/>
    </source>
</evidence>
<feature type="region of interest" description="Disordered" evidence="2">
    <location>
        <begin position="1096"/>
        <end position="1161"/>
    </location>
</feature>
<feature type="domain" description="CFAP74 second Ig-like" evidence="3">
    <location>
        <begin position="548"/>
        <end position="759"/>
    </location>
</feature>
<feature type="region of interest" description="Disordered" evidence="2">
    <location>
        <begin position="362"/>
        <end position="381"/>
    </location>
</feature>
<name>A0AAD7RMN6_9TELE</name>
<dbReference type="NCBIfam" id="NF012200">
    <property type="entry name" value="choice_anch_D"/>
    <property type="match status" value="1"/>
</dbReference>
<dbReference type="Pfam" id="PF24770">
    <property type="entry name" value="Ig-CFAP74_2"/>
    <property type="match status" value="1"/>
</dbReference>
<evidence type="ECO:0000259" key="4">
    <source>
        <dbReference type="Pfam" id="PF24778"/>
    </source>
</evidence>
<dbReference type="Gene3D" id="2.60.40.10">
    <property type="entry name" value="Immunoglobulins"/>
    <property type="match status" value="5"/>
</dbReference>
<evidence type="ECO:0000259" key="5">
    <source>
        <dbReference type="Pfam" id="PF24798"/>
    </source>
</evidence>
<keyword evidence="7" id="KW-1185">Reference proteome</keyword>
<evidence type="ECO:0000313" key="6">
    <source>
        <dbReference type="EMBL" id="KAJ8386870.1"/>
    </source>
</evidence>
<feature type="domain" description="CFAP74 third Ig-like" evidence="4">
    <location>
        <begin position="761"/>
        <end position="878"/>
    </location>
</feature>
<evidence type="ECO:0000256" key="1">
    <source>
        <dbReference type="SAM" id="Coils"/>
    </source>
</evidence>
<feature type="coiled-coil region" evidence="1">
    <location>
        <begin position="182"/>
        <end position="257"/>
    </location>
</feature>
<dbReference type="Proteomes" id="UP001221898">
    <property type="component" value="Unassembled WGS sequence"/>
</dbReference>
<dbReference type="Pfam" id="PF24778">
    <property type="entry name" value="Ig-CFAP74_3rd"/>
    <property type="match status" value="1"/>
</dbReference>
<proteinExistence type="predicted"/>
<reference evidence="6" key="1">
    <citation type="journal article" date="2023" name="Science">
        <title>Genome structures resolve the early diversification of teleost fishes.</title>
        <authorList>
            <person name="Parey E."/>
            <person name="Louis A."/>
            <person name="Montfort J."/>
            <person name="Bouchez O."/>
            <person name="Roques C."/>
            <person name="Iampietro C."/>
            <person name="Lluch J."/>
            <person name="Castinel A."/>
            <person name="Donnadieu C."/>
            <person name="Desvignes T."/>
            <person name="Floi Bucao C."/>
            <person name="Jouanno E."/>
            <person name="Wen M."/>
            <person name="Mejri S."/>
            <person name="Dirks R."/>
            <person name="Jansen H."/>
            <person name="Henkel C."/>
            <person name="Chen W.J."/>
            <person name="Zahm M."/>
            <person name="Cabau C."/>
            <person name="Klopp C."/>
            <person name="Thompson A.W."/>
            <person name="Robinson-Rechavi M."/>
            <person name="Braasch I."/>
            <person name="Lecointre G."/>
            <person name="Bobe J."/>
            <person name="Postlethwait J.H."/>
            <person name="Berthelot C."/>
            <person name="Roest Crollius H."/>
            <person name="Guiguen Y."/>
        </authorList>
    </citation>
    <scope>NUCLEOTIDE SEQUENCE</scope>
    <source>
        <strain evidence="6">NC1722</strain>
    </source>
</reference>
<sequence>MNIMDSSEEVSPIAAENVALNTWTDEETGDEEAGEDGFRDENTLFSNTEDEFTEFDSSTSCDEMEADLTGDDSKRSYAERARIFKLRRNLDQLDSFYKQKEHDVLKAREELKACRLNITELEKQRDKVERDIEQQKEADNTVAVFRLRAQHKRLCVELQGEEELEPHIAQALKEHELQLCQVEVEQGRFTQLRQEVEQEEQDLEAYQAHRAAVRLEQEDAVARRVQHRRQLERRKQMNLLKEEEARHHRALEEAQASHLRASVYFKETMSRIRQQEAEKELQSREMMERRMQAVLSLKSSIASPGLKKTSGVEKSAENLLQYRDAEPVPAKPGRLRPDWRTPSPMSDEDSQSSEEGFSVLHHHSAGGAGKAGEDEEDKDDEESLALPEFIGLWDLKHRDYKDLQDDEVSISIAELGGLALTLAKHQSALLGKKTVQGKEFKGCPFVSKPELIHFKDFEVGNTYKKKITLTNVTYSTNYCKVLGVSEHLKDFIAIHFEPPGPMSAGMACEMMATFKPMINKDLDGEVQFLSAAGPFAVPLKCTIKKCALAVDSSLIDFGAHVVGETISRTITLTNQGAVGTHFILVPSACSEPRQLLSKPSSVGAQVNSSSEAVWDGPESSAQTVQQESGESKSEEEPQELSAGKDCPSTEHKQSGASSMRCQTPVAPELMAPEGSSGSTSLERNGEETLESSKEDTLDCSDIKAGEVKEGEIGPFGCMKLQIVFTPTVPGEAKMDFHIKFSDPDSQPIPIAVRGEGISVPVWVAQPNVDLKICMHDRLYQDSIVVQSRSSTALRLTFEVCKELRNHMEVLPKTGFIQAQSSFNAQLKFLPSDHQKRSSLPEDAERFFDRETGVLEVPMSIQVADQVRPVPFTVHAIITTSDLEFDRTEVDFGHCSIFESVQTSVLLTNHSLLPQDFGFLGIPEFVDVQPNDGFGTLLPRETLGIDLIFSAKQAGEYTFTLICKSGINRDFKLQCRAVGVHPPLELSHSLVQFGATAVDDVSTAVLHVVNSHTGHAEFTHLAPRIGKGTVLPAGPKLFEFAPPENSEITITPAIGRVLPGQRCLVQVSFRPTLSDQAVREEVVRLLCQAEEWRTQDLERTEKQKEPDNLNKKDAQFDPRKGKKQQHRRSSAKPAPKDKGSKASLSPKTSSPFRPPRPADIQQGSDEFAAGKASLLRSFGGRFGSCIVPCFVSSGDTAEREPRGEVFSPHNTLYLELHCPAVRPAMVVISNNGRTTLNFQQVAVGQRVVQRVTVQNISQESLELRSSLLDSSGPFMLLNPLRPLKPRATHTILLSFTPTQGQKYRETVDIKSAAMTLRLILCGVGVDPVVTCSHGGKLMDFGYVLEKEAATQVFKLQNTSSLQVRFAVHLDSLRLTKHQEQQELPAFLASGTKPQSAVGTQNYSGLSVFSTVPIEGAIPPGKTQDIAVTFRPDHESPNYSDRLTVELMNKQTVCAFELKGAARLHTMFLCGGDPLDVSVESLATLPPSSGPDFADSERPPQPVLLTLRSVYSESGVPMAVRELEVGCIRCSQPGGKKNVEFSWDNLLVLQQRGFSMEPARGAVEAGTKRSISVTWAPPSGISPNEVVRVSAQLTLKGDETEVYSVTLLAMALKAPELDQSA</sequence>
<feature type="region of interest" description="Disordered" evidence="2">
    <location>
        <begin position="607"/>
        <end position="697"/>
    </location>
</feature>
<evidence type="ECO:0000259" key="3">
    <source>
        <dbReference type="Pfam" id="PF24770"/>
    </source>
</evidence>
<comment type="caution">
    <text evidence="6">The sequence shown here is derived from an EMBL/GenBank/DDBJ whole genome shotgun (WGS) entry which is preliminary data.</text>
</comment>
<gene>
    <name evidence="6" type="ORF">AAFF_G00165710</name>
</gene>
<dbReference type="InterPro" id="IPR056306">
    <property type="entry name" value="Ig-CFAP74_2nd"/>
</dbReference>
<feature type="compositionally biased region" description="Basic and acidic residues" evidence="2">
    <location>
        <begin position="1096"/>
        <end position="1118"/>
    </location>
</feature>
<evidence type="ECO:0000256" key="2">
    <source>
        <dbReference type="SAM" id="MobiDB-lite"/>
    </source>
</evidence>
<evidence type="ECO:0008006" key="8">
    <source>
        <dbReference type="Google" id="ProtNLM"/>
    </source>
</evidence>
<dbReference type="EMBL" id="JAINUG010000221">
    <property type="protein sequence ID" value="KAJ8386870.1"/>
    <property type="molecule type" value="Genomic_DNA"/>
</dbReference>
<dbReference type="Pfam" id="PF24798">
    <property type="entry name" value="Ig-CFAP74_4th"/>
    <property type="match status" value="1"/>
</dbReference>
<dbReference type="PANTHER" id="PTHR22538:SF0">
    <property type="entry name" value="CILIA- AND FLAGELLA-ASSOCIATED PROTEIN 74"/>
    <property type="match status" value="1"/>
</dbReference>
<feature type="compositionally biased region" description="Basic residues" evidence="2">
    <location>
        <begin position="1119"/>
        <end position="1129"/>
    </location>
</feature>
<keyword evidence="1" id="KW-0175">Coiled coil</keyword>
<dbReference type="InterPro" id="IPR013783">
    <property type="entry name" value="Ig-like_fold"/>
</dbReference>
<dbReference type="Pfam" id="PF24771">
    <property type="entry name" value="Ig_CFAP74_1st"/>
    <property type="match status" value="1"/>
</dbReference>
<accession>A0AAD7RMN6</accession>
<feature type="region of interest" description="Disordered" evidence="2">
    <location>
        <begin position="320"/>
        <end position="356"/>
    </location>
</feature>
<dbReference type="InterPro" id="IPR056310">
    <property type="entry name" value="Ig-CFAP74_4th"/>
</dbReference>